<dbReference type="Gene3D" id="2.40.160.20">
    <property type="match status" value="1"/>
</dbReference>
<feature type="signal peptide" evidence="2">
    <location>
        <begin position="1"/>
        <end position="19"/>
    </location>
</feature>
<evidence type="ECO:0000313" key="5">
    <source>
        <dbReference type="Proteomes" id="UP001155587"/>
    </source>
</evidence>
<keyword evidence="1 2" id="KW-0732">Signal</keyword>
<gene>
    <name evidence="4" type="ORF">MD535_07185</name>
</gene>
<feature type="domain" description="Outer membrane protein beta-barrel" evidence="3">
    <location>
        <begin position="6"/>
        <end position="193"/>
    </location>
</feature>
<comment type="caution">
    <text evidence="4">The sequence shown here is derived from an EMBL/GenBank/DDBJ whole genome shotgun (WGS) entry which is preliminary data.</text>
</comment>
<dbReference type="EMBL" id="JAKRRY010000006">
    <property type="protein sequence ID" value="MCW8345795.1"/>
    <property type="molecule type" value="Genomic_DNA"/>
</dbReference>
<keyword evidence="5" id="KW-1185">Reference proteome</keyword>
<dbReference type="InterPro" id="IPR027385">
    <property type="entry name" value="Beta-barrel_OMP"/>
</dbReference>
<protein>
    <submittedName>
        <fullName evidence="4">Porin family protein</fullName>
    </submittedName>
</protein>
<evidence type="ECO:0000259" key="3">
    <source>
        <dbReference type="Pfam" id="PF13505"/>
    </source>
</evidence>
<dbReference type="RefSeq" id="WP_265674201.1">
    <property type="nucleotide sequence ID" value="NZ_JAKRRY010000006.1"/>
</dbReference>
<name>A0A9X3CNV5_9VIBR</name>
<dbReference type="AlphaFoldDB" id="A0A9X3CNV5"/>
<feature type="chain" id="PRO_5040725423" evidence="2">
    <location>
        <begin position="20"/>
        <end position="193"/>
    </location>
</feature>
<dbReference type="SUPFAM" id="SSF56925">
    <property type="entry name" value="OMPA-like"/>
    <property type="match status" value="1"/>
</dbReference>
<evidence type="ECO:0000256" key="2">
    <source>
        <dbReference type="SAM" id="SignalP"/>
    </source>
</evidence>
<dbReference type="Pfam" id="PF13505">
    <property type="entry name" value="OMP_b-brl"/>
    <property type="match status" value="1"/>
</dbReference>
<sequence>MKKAIALALCTVFASSAYAAATDPGFYIGGGFGLTESKLNNLDDSSFPTFDGERALKVYGGYQFNRIVAVEAGYTNYGKFTHPAVPAFSATPTALSVAANLGYTFDNGIRPFATVGLSHVNTKTRLGPLSDEQSTLGIRYGVGVEYAPKMIDGLAMRLAYDMDAFSYEDPSHMTTEKATFAVGGLYLGASYKF</sequence>
<evidence type="ECO:0000256" key="1">
    <source>
        <dbReference type="ARBA" id="ARBA00022729"/>
    </source>
</evidence>
<dbReference type="InterPro" id="IPR011250">
    <property type="entry name" value="OMP/PagP_B-barrel"/>
</dbReference>
<evidence type="ECO:0000313" key="4">
    <source>
        <dbReference type="EMBL" id="MCW8345795.1"/>
    </source>
</evidence>
<proteinExistence type="predicted"/>
<organism evidence="4 5">
    <name type="scientific">Vibrio qingdaonensis</name>
    <dbReference type="NCBI Taxonomy" id="2829491"/>
    <lineage>
        <taxon>Bacteria</taxon>
        <taxon>Pseudomonadati</taxon>
        <taxon>Pseudomonadota</taxon>
        <taxon>Gammaproteobacteria</taxon>
        <taxon>Vibrionales</taxon>
        <taxon>Vibrionaceae</taxon>
        <taxon>Vibrio</taxon>
    </lineage>
</organism>
<reference evidence="4" key="1">
    <citation type="submission" date="2022-02" db="EMBL/GenBank/DDBJ databases">
        <title>Vibrio sp. nov, a new bacterium isolated from seawater.</title>
        <authorList>
            <person name="Yuan Y."/>
        </authorList>
    </citation>
    <scope>NUCLEOTIDE SEQUENCE</scope>
    <source>
        <strain evidence="4">ZSDZ65</strain>
    </source>
</reference>
<accession>A0A9X3CNV5</accession>
<dbReference type="Proteomes" id="UP001155587">
    <property type="component" value="Unassembled WGS sequence"/>
</dbReference>